<comment type="caution">
    <text evidence="2">The sequence shown here is derived from an EMBL/GenBank/DDBJ whole genome shotgun (WGS) entry which is preliminary data.</text>
</comment>
<dbReference type="EMBL" id="JAINUG010000038">
    <property type="protein sequence ID" value="KAJ8407525.1"/>
    <property type="molecule type" value="Genomic_DNA"/>
</dbReference>
<evidence type="ECO:0000313" key="2">
    <source>
        <dbReference type="EMBL" id="KAJ8407525.1"/>
    </source>
</evidence>
<sequence>MGGTDCASNAPVWKRDQCPLCRALQLALPEDTMPPVQRGAKGDDVRSVGVFPPFALSVLPRSVTLRALGPAPRVGGVSDLAFPSGEGAGDGES</sequence>
<evidence type="ECO:0000313" key="3">
    <source>
        <dbReference type="Proteomes" id="UP001221898"/>
    </source>
</evidence>
<organism evidence="2 3">
    <name type="scientific">Aldrovandia affinis</name>
    <dbReference type="NCBI Taxonomy" id="143900"/>
    <lineage>
        <taxon>Eukaryota</taxon>
        <taxon>Metazoa</taxon>
        <taxon>Chordata</taxon>
        <taxon>Craniata</taxon>
        <taxon>Vertebrata</taxon>
        <taxon>Euteleostomi</taxon>
        <taxon>Actinopterygii</taxon>
        <taxon>Neopterygii</taxon>
        <taxon>Teleostei</taxon>
        <taxon>Notacanthiformes</taxon>
        <taxon>Halosauridae</taxon>
        <taxon>Aldrovandia</taxon>
    </lineage>
</organism>
<evidence type="ECO:0000256" key="1">
    <source>
        <dbReference type="SAM" id="MobiDB-lite"/>
    </source>
</evidence>
<protein>
    <submittedName>
        <fullName evidence="2">Uncharacterized protein</fullName>
    </submittedName>
</protein>
<feature type="region of interest" description="Disordered" evidence="1">
    <location>
        <begin position="69"/>
        <end position="93"/>
    </location>
</feature>
<name>A0AAD7SRM3_9TELE</name>
<dbReference type="Proteomes" id="UP001221898">
    <property type="component" value="Unassembled WGS sequence"/>
</dbReference>
<keyword evidence="3" id="KW-1185">Reference proteome</keyword>
<accession>A0AAD7SRM3</accession>
<proteinExistence type="predicted"/>
<dbReference type="AlphaFoldDB" id="A0AAD7SRM3"/>
<gene>
    <name evidence="2" type="ORF">AAFF_G00273820</name>
</gene>
<reference evidence="2" key="1">
    <citation type="journal article" date="2023" name="Science">
        <title>Genome structures resolve the early diversification of teleost fishes.</title>
        <authorList>
            <person name="Parey E."/>
            <person name="Louis A."/>
            <person name="Montfort J."/>
            <person name="Bouchez O."/>
            <person name="Roques C."/>
            <person name="Iampietro C."/>
            <person name="Lluch J."/>
            <person name="Castinel A."/>
            <person name="Donnadieu C."/>
            <person name="Desvignes T."/>
            <person name="Floi Bucao C."/>
            <person name="Jouanno E."/>
            <person name="Wen M."/>
            <person name="Mejri S."/>
            <person name="Dirks R."/>
            <person name="Jansen H."/>
            <person name="Henkel C."/>
            <person name="Chen W.J."/>
            <person name="Zahm M."/>
            <person name="Cabau C."/>
            <person name="Klopp C."/>
            <person name="Thompson A.W."/>
            <person name="Robinson-Rechavi M."/>
            <person name="Braasch I."/>
            <person name="Lecointre G."/>
            <person name="Bobe J."/>
            <person name="Postlethwait J.H."/>
            <person name="Berthelot C."/>
            <person name="Roest Crollius H."/>
            <person name="Guiguen Y."/>
        </authorList>
    </citation>
    <scope>NUCLEOTIDE SEQUENCE</scope>
    <source>
        <strain evidence="2">NC1722</strain>
    </source>
</reference>